<dbReference type="Pfam" id="PF00632">
    <property type="entry name" value="HECT"/>
    <property type="match status" value="1"/>
</dbReference>
<dbReference type="EnsemblMetazoa" id="Aqu2.1.12600_001">
    <property type="protein sequence ID" value="Aqu2.1.12600_001"/>
    <property type="gene ID" value="Aqu2.1.12600"/>
</dbReference>
<dbReference type="PANTHER" id="PTHR11254">
    <property type="entry name" value="HECT DOMAIN UBIQUITIN-PROTEIN LIGASE"/>
    <property type="match status" value="1"/>
</dbReference>
<dbReference type="STRING" id="400682.A0A1X7TE26"/>
<feature type="active site" description="Glycyl thioester intermediate" evidence="6">
    <location>
        <position position="630"/>
    </location>
</feature>
<dbReference type="eggNOG" id="KOG1084">
    <property type="taxonomic scope" value="Eukaryota"/>
</dbReference>
<dbReference type="OrthoDB" id="6776505at2759"/>
<evidence type="ECO:0000256" key="5">
    <source>
        <dbReference type="ARBA" id="ARBA00022786"/>
    </source>
</evidence>
<dbReference type="InterPro" id="IPR035983">
    <property type="entry name" value="Hect_E3_ubiquitin_ligase"/>
</dbReference>
<dbReference type="PANTHER" id="PTHR11254:SF67">
    <property type="entry name" value="E3 UBIQUITIN-PROTEIN LIGASE HUWE1"/>
    <property type="match status" value="1"/>
</dbReference>
<dbReference type="SUPFAM" id="SSF56204">
    <property type="entry name" value="Hect, E3 ligase catalytic domain"/>
    <property type="match status" value="1"/>
</dbReference>
<accession>A0A1X7TE26</accession>
<evidence type="ECO:0000256" key="4">
    <source>
        <dbReference type="ARBA" id="ARBA00022679"/>
    </source>
</evidence>
<dbReference type="AlphaFoldDB" id="A0A1X7TE26"/>
<dbReference type="GO" id="GO:0006511">
    <property type="term" value="P:ubiquitin-dependent protein catabolic process"/>
    <property type="evidence" value="ECO:0007669"/>
    <property type="project" value="TreeGrafter"/>
</dbReference>
<evidence type="ECO:0000256" key="1">
    <source>
        <dbReference type="ARBA" id="ARBA00000885"/>
    </source>
</evidence>
<evidence type="ECO:0000256" key="3">
    <source>
        <dbReference type="ARBA" id="ARBA00012485"/>
    </source>
</evidence>
<organism evidence="9">
    <name type="scientific">Amphimedon queenslandica</name>
    <name type="common">Sponge</name>
    <dbReference type="NCBI Taxonomy" id="400682"/>
    <lineage>
        <taxon>Eukaryota</taxon>
        <taxon>Metazoa</taxon>
        <taxon>Porifera</taxon>
        <taxon>Demospongiae</taxon>
        <taxon>Heteroscleromorpha</taxon>
        <taxon>Haplosclerida</taxon>
        <taxon>Niphatidae</taxon>
        <taxon>Amphimedon</taxon>
    </lineage>
</organism>
<sequence length="663" mass="73859">MEDEEEKRVLLDLSPSKAERAREAIEFLSSLPGPSGAAKSTLPQRSSRQKANTSSSALSRSQTNLDDATTNALCALRALREGNLGKKRKSNVVQEIVKKKRGSVWRHNFYCLAYTGQTHIPVSESEKDQLRNAGLGSKDITLCLDASYDEFQAEIIDTFPQLRDGGGYRFLKGTANSKTLTLLSHHCHKSPRHLKESVGKRTYIRPVQKDLDLTPIDASDDEEMTEVCLTCDRKVPLAILEDHIITCNNKKDKKSKKIVDSIDLTHDGGHDTSSSSENEDLPRVSFKKFVPKKSLDELATEESLLSHAVTESSFATTGCSDSTLMVNDIFMAIKAVCTPVSLDVTRIEVSFVGKGAVDCGGPRREFFRLVALEAKDKFFTGGLKKFFLCDIMAIQRNDYFNFGCLMAISVIQGGGRMPFLHDEVYQQIIDGTKMEVKIADLPDGHLSYVCKKLEEIETDEEMKVLLNSDEVVSMLHECGYRRPISSLTLEDKSSLSSLLINYHLFVKPKAAVDQFLKGLETLNVLTLIKKYPVLAKPYFVNVQDPLTADEVKHLFTVQFSELGTNVRLREEQTWVHFTDFIDECEEGNLKVALKDLLSFVTGSCFVPPEGFPVNPCVIFNNQTLCTATTCDMTLKLPLYEKYDDFKEAMTMSVVGNDGLGAGP</sequence>
<keyword evidence="5 6" id="KW-0833">Ubl conjugation pathway</keyword>
<feature type="region of interest" description="Disordered" evidence="7">
    <location>
        <begin position="26"/>
        <end position="64"/>
    </location>
</feature>
<evidence type="ECO:0000256" key="7">
    <source>
        <dbReference type="SAM" id="MobiDB-lite"/>
    </source>
</evidence>
<evidence type="ECO:0000313" key="9">
    <source>
        <dbReference type="EnsemblMetazoa" id="Aqu2.1.12600_001"/>
    </source>
</evidence>
<evidence type="ECO:0000259" key="8">
    <source>
        <dbReference type="PROSITE" id="PS50237"/>
    </source>
</evidence>
<proteinExistence type="predicted"/>
<dbReference type="InterPro" id="IPR000569">
    <property type="entry name" value="HECT_dom"/>
</dbReference>
<comment type="caution">
    <text evidence="6">Lacks conserved residue(s) required for the propagation of feature annotation.</text>
</comment>
<feature type="domain" description="HECT" evidence="8">
    <location>
        <begin position="338"/>
        <end position="373"/>
    </location>
</feature>
<dbReference type="Gene3D" id="3.90.1750.10">
    <property type="entry name" value="Hect, E3 ligase catalytic domains"/>
    <property type="match status" value="1"/>
</dbReference>
<dbReference type="Gene3D" id="3.30.2410.10">
    <property type="entry name" value="Hect, E3 ligase catalytic domain"/>
    <property type="match status" value="1"/>
</dbReference>
<protein>
    <recommendedName>
        <fullName evidence="3">HECT-type E3 ubiquitin transferase</fullName>
        <ecNumber evidence="3">2.3.2.26</ecNumber>
    </recommendedName>
</protein>
<keyword evidence="4" id="KW-0808">Transferase</keyword>
<dbReference type="SMART" id="SM00119">
    <property type="entry name" value="HECTc"/>
    <property type="match status" value="1"/>
</dbReference>
<reference evidence="9" key="1">
    <citation type="submission" date="2017-05" db="UniProtKB">
        <authorList>
            <consortium name="EnsemblMetazoa"/>
        </authorList>
    </citation>
    <scope>IDENTIFICATION</scope>
</reference>
<comment type="pathway">
    <text evidence="2">Protein modification; protein ubiquitination.</text>
</comment>
<feature type="compositionally biased region" description="Polar residues" evidence="7">
    <location>
        <begin position="41"/>
        <end position="64"/>
    </location>
</feature>
<dbReference type="GO" id="GO:0000209">
    <property type="term" value="P:protein polyubiquitination"/>
    <property type="evidence" value="ECO:0007669"/>
    <property type="project" value="TreeGrafter"/>
</dbReference>
<evidence type="ECO:0000256" key="2">
    <source>
        <dbReference type="ARBA" id="ARBA00004906"/>
    </source>
</evidence>
<dbReference type="InParanoid" id="A0A1X7TE26"/>
<dbReference type="EC" id="2.3.2.26" evidence="3"/>
<name>A0A1X7TE26_AMPQE</name>
<dbReference type="GO" id="GO:0005737">
    <property type="term" value="C:cytoplasm"/>
    <property type="evidence" value="ECO:0007669"/>
    <property type="project" value="TreeGrafter"/>
</dbReference>
<dbReference type="PROSITE" id="PS50237">
    <property type="entry name" value="HECT"/>
    <property type="match status" value="2"/>
</dbReference>
<comment type="catalytic activity">
    <reaction evidence="1">
        <text>S-ubiquitinyl-[E2 ubiquitin-conjugating enzyme]-L-cysteine + [acceptor protein]-L-lysine = [E2 ubiquitin-conjugating enzyme]-L-cysteine + N(6)-ubiquitinyl-[acceptor protein]-L-lysine.</text>
        <dbReference type="EC" id="2.3.2.26"/>
    </reaction>
</comment>
<feature type="domain" description="HECT" evidence="8">
    <location>
        <begin position="594"/>
        <end position="662"/>
    </location>
</feature>
<evidence type="ECO:0000256" key="6">
    <source>
        <dbReference type="PROSITE-ProRule" id="PRU00104"/>
    </source>
</evidence>
<dbReference type="InterPro" id="IPR050409">
    <property type="entry name" value="E3_ubiq-protein_ligase"/>
</dbReference>
<dbReference type="GO" id="GO:0061630">
    <property type="term" value="F:ubiquitin protein ligase activity"/>
    <property type="evidence" value="ECO:0007669"/>
    <property type="project" value="UniProtKB-EC"/>
</dbReference>